<feature type="signal peptide" evidence="8">
    <location>
        <begin position="1"/>
        <end position="23"/>
    </location>
</feature>
<dbReference type="InterPro" id="IPR022398">
    <property type="entry name" value="Peptidase_S8_His-AS"/>
</dbReference>
<evidence type="ECO:0000256" key="7">
    <source>
        <dbReference type="RuleBase" id="RU003355"/>
    </source>
</evidence>
<evidence type="ECO:0000259" key="9">
    <source>
        <dbReference type="PROSITE" id="PS50853"/>
    </source>
</evidence>
<evidence type="ECO:0000256" key="2">
    <source>
        <dbReference type="ARBA" id="ARBA00022670"/>
    </source>
</evidence>
<keyword evidence="2 6" id="KW-0645">Protease</keyword>
<keyword evidence="3" id="KW-0479">Metal-binding</keyword>
<feature type="active site" description="Charge relay system" evidence="6">
    <location>
        <position position="179"/>
    </location>
</feature>
<dbReference type="RefSeq" id="WP_119149271.1">
    <property type="nucleotide sequence ID" value="NZ_QXJM01000036.1"/>
</dbReference>
<feature type="active site" description="Charge relay system" evidence="6">
    <location>
        <position position="149"/>
    </location>
</feature>
<keyword evidence="8" id="KW-0732">Signal</keyword>
<dbReference type="Proteomes" id="UP000266340">
    <property type="component" value="Unassembled WGS sequence"/>
</dbReference>
<keyword evidence="5 6" id="KW-0720">Serine protease</keyword>
<dbReference type="InterPro" id="IPR003961">
    <property type="entry name" value="FN3_dom"/>
</dbReference>
<dbReference type="SUPFAM" id="SSF52743">
    <property type="entry name" value="Subtilisin-like"/>
    <property type="match status" value="1"/>
</dbReference>
<dbReference type="InterPro" id="IPR023827">
    <property type="entry name" value="Peptidase_S8_Asp-AS"/>
</dbReference>
<keyword evidence="11" id="KW-1185">Reference proteome</keyword>
<proteinExistence type="inferred from homology"/>
<dbReference type="GO" id="GO:0006508">
    <property type="term" value="P:proteolysis"/>
    <property type="evidence" value="ECO:0007669"/>
    <property type="project" value="UniProtKB-KW"/>
</dbReference>
<dbReference type="SUPFAM" id="SSF49265">
    <property type="entry name" value="Fibronectin type III"/>
    <property type="match status" value="2"/>
</dbReference>
<dbReference type="CDD" id="cd07477">
    <property type="entry name" value="Peptidases_S8_Subtilisin_subset"/>
    <property type="match status" value="1"/>
</dbReference>
<dbReference type="PROSITE" id="PS00137">
    <property type="entry name" value="SUBTILASE_HIS"/>
    <property type="match status" value="1"/>
</dbReference>
<feature type="domain" description="Fibronectin type-III" evidence="9">
    <location>
        <begin position="798"/>
        <end position="883"/>
    </location>
</feature>
<dbReference type="PRINTS" id="PR00723">
    <property type="entry name" value="SUBTILISIN"/>
</dbReference>
<feature type="chain" id="PRO_5039287837" description="Fibronectin type-III domain-containing protein" evidence="8">
    <location>
        <begin position="24"/>
        <end position="1287"/>
    </location>
</feature>
<dbReference type="InterPro" id="IPR034202">
    <property type="entry name" value="Subtilisin_Carlsberg-like"/>
</dbReference>
<evidence type="ECO:0000256" key="5">
    <source>
        <dbReference type="ARBA" id="ARBA00022825"/>
    </source>
</evidence>
<dbReference type="OrthoDB" id="9798386at2"/>
<dbReference type="Pfam" id="PF00041">
    <property type="entry name" value="fn3"/>
    <property type="match status" value="3"/>
</dbReference>
<dbReference type="PROSITE" id="PS00138">
    <property type="entry name" value="SUBTILASE_SER"/>
    <property type="match status" value="1"/>
</dbReference>
<dbReference type="Gene3D" id="2.60.120.380">
    <property type="match status" value="1"/>
</dbReference>
<dbReference type="InterPro" id="IPR050131">
    <property type="entry name" value="Peptidase_S8_subtilisin-like"/>
</dbReference>
<feature type="domain" description="Fibronectin type-III" evidence="9">
    <location>
        <begin position="716"/>
        <end position="795"/>
    </location>
</feature>
<feature type="active site" description="Charge relay system" evidence="6">
    <location>
        <position position="334"/>
    </location>
</feature>
<dbReference type="InterPro" id="IPR013783">
    <property type="entry name" value="Ig-like_fold"/>
</dbReference>
<dbReference type="GO" id="GO:0004252">
    <property type="term" value="F:serine-type endopeptidase activity"/>
    <property type="evidence" value="ECO:0007669"/>
    <property type="project" value="UniProtKB-UniRule"/>
</dbReference>
<organism evidence="10 11">
    <name type="scientific">Cohnella faecalis</name>
    <dbReference type="NCBI Taxonomy" id="2315694"/>
    <lineage>
        <taxon>Bacteria</taxon>
        <taxon>Bacillati</taxon>
        <taxon>Bacillota</taxon>
        <taxon>Bacilli</taxon>
        <taxon>Bacillales</taxon>
        <taxon>Paenibacillaceae</taxon>
        <taxon>Cohnella</taxon>
    </lineage>
</organism>
<evidence type="ECO:0000256" key="8">
    <source>
        <dbReference type="SAM" id="SignalP"/>
    </source>
</evidence>
<dbReference type="InterPro" id="IPR036852">
    <property type="entry name" value="Peptidase_S8/S53_dom_sf"/>
</dbReference>
<dbReference type="InterPro" id="IPR015500">
    <property type="entry name" value="Peptidase_S8_subtilisin-rel"/>
</dbReference>
<sequence length="1287" mass="134139">MKGLIRFLCLITALLLIISTVHPSLTSAESAKPNGFIIKLKNNANADAFISKRKLQGKKPKKTDSLNIISVDLSYSDYKELLKDSEIAFVESDAPVFAESRGKGEKRHPFIDNMKKSDQNVPWGIHSIGADLSNSKNIAGKNTKIAILDTGISAHPDLKVVGGISFVPSVASYLDDNGHGTHVAGIVAAKDNRIGVLGAAPEADIYSVKVLDKDGAGTYGQVIQGIEWAIQNKMDVISMSFGGDPYSEALHMAVKAATDNGIVVVAAAGNGGYGEETETYPARFEETISVGAVTKSHRLASFSSMGSEIDLVAPGQEIVSTSKDGDYVVMSGTSMAAPHVTGAVAALLSKNKKMSVEQLKKTLYSSATPLGSANQYGHGLVNLAKALGIVRSAIPPVEEPVVPSLPIEEPPVVEQPQTGFNINAIDDKLLALSNELLALKEEAAREGKRELAKRIEDDYQAFLLKNKELHILPIELSSIRKEDVVTKFANENVYFKQKELDFSKLEEAMKEAASSYAQLLPGFTAVSDQSDVGISAYDIVGNNQHIYPGQSATVSLKVSSAKPSVTIGVMNPSDTKIDGTIFYNVAANAAVSYTWYSSSSTPTGLYKIKYYYDSVITPDYFYIYVDPLPAPSAPGGLSSSATSSSLTLYWSGVSGATSYDVSLNGTYLANVTGTSYTFSSLSSGTGYSLGVRAKNASGSSSYSTISATTLSSAPGAPSGLSASSTTSSITLSWSPVSGAASYSLYRNGSLVTTTTSTSYTYSGLAGGTSYSVGVSTNNASGSSAVSSMTVSTQSGSGAPAAPSGLSASSTSNNITLSWLAVSGATSYTLQLNGTTVTTTASTSYTFSGLAANTTYTVGVAAVNGSGSSLFSTSSVATKAVSMPNLTLNSSVDVDLASGAYQAYAFTPSSTGTYKIFTGPYGGVGTSNDTVLELYSNSSLTSSITSNDDSNGTTFSEINWNLTGGTTYYVKLRGYGSTAVHARLSAVVAPPAPITMSLNVGYDVDSASGTYKVYKFTPSSSGQYKLFTGYFGGTSSGGSNDTLLYVYSDANLTNQLAYNDDSNGSTFSQIVMSMSAGVSYYVKIAGYGSGAVHARLTANAVTAAYAILAGNTPTDVDLAAGVSQTYQFTPTVSGPYLLTTGPYGGAATGANDTTLTLYSDAALASQIAFDDDSNGSGFSRLSATLSAGVTYYLKLAPYSSSIAVHARLLAVNDHGNDFGSAYPISLGSSTTASINYAGDVDFFRFQPASNGVYSIDTTGGTDTVVEVYDQKQILLGYSDDYLGPILLT</sequence>
<evidence type="ECO:0000313" key="10">
    <source>
        <dbReference type="EMBL" id="RIE03555.1"/>
    </source>
</evidence>
<dbReference type="PROSITE" id="PS51892">
    <property type="entry name" value="SUBTILASE"/>
    <property type="match status" value="1"/>
</dbReference>
<dbReference type="PROSITE" id="PS00136">
    <property type="entry name" value="SUBTILASE_ASP"/>
    <property type="match status" value="1"/>
</dbReference>
<evidence type="ECO:0000256" key="6">
    <source>
        <dbReference type="PROSITE-ProRule" id="PRU01240"/>
    </source>
</evidence>
<reference evidence="10 11" key="1">
    <citation type="submission" date="2018-09" db="EMBL/GenBank/DDBJ databases">
        <title>Cohnella cavernae sp. nov., isolated from a karst cave.</title>
        <authorList>
            <person name="Zhu H."/>
        </authorList>
    </citation>
    <scope>NUCLEOTIDE SEQUENCE [LARGE SCALE GENOMIC DNA]</scope>
    <source>
        <strain evidence="10 11">K2E09-144</strain>
    </source>
</reference>
<evidence type="ECO:0000313" key="11">
    <source>
        <dbReference type="Proteomes" id="UP000266340"/>
    </source>
</evidence>
<dbReference type="InterPro" id="IPR023828">
    <property type="entry name" value="Peptidase_S8_Ser-AS"/>
</dbReference>
<dbReference type="Gene3D" id="3.40.50.200">
    <property type="entry name" value="Peptidase S8/S53 domain"/>
    <property type="match status" value="1"/>
</dbReference>
<dbReference type="PANTHER" id="PTHR43806:SF11">
    <property type="entry name" value="CEREVISIN-RELATED"/>
    <property type="match status" value="1"/>
</dbReference>
<protein>
    <recommendedName>
        <fullName evidence="9">Fibronectin type-III domain-containing protein</fullName>
    </recommendedName>
</protein>
<dbReference type="PROSITE" id="PS50853">
    <property type="entry name" value="FN3"/>
    <property type="match status" value="3"/>
</dbReference>
<gene>
    <name evidence="10" type="ORF">D3H35_10985</name>
</gene>
<dbReference type="Gene3D" id="2.60.40.10">
    <property type="entry name" value="Immunoglobulins"/>
    <property type="match status" value="3"/>
</dbReference>
<dbReference type="InterPro" id="IPR000209">
    <property type="entry name" value="Peptidase_S8/S53_dom"/>
</dbReference>
<dbReference type="SMART" id="SM00060">
    <property type="entry name" value="FN3"/>
    <property type="match status" value="3"/>
</dbReference>
<accession>A0A398CM79</accession>
<dbReference type="Pfam" id="PF00082">
    <property type="entry name" value="Peptidase_S8"/>
    <property type="match status" value="1"/>
</dbReference>
<feature type="domain" description="Fibronectin type-III" evidence="9">
    <location>
        <begin position="630"/>
        <end position="715"/>
    </location>
</feature>
<dbReference type="EMBL" id="QXJM01000036">
    <property type="protein sequence ID" value="RIE03555.1"/>
    <property type="molecule type" value="Genomic_DNA"/>
</dbReference>
<dbReference type="GO" id="GO:0046872">
    <property type="term" value="F:metal ion binding"/>
    <property type="evidence" value="ECO:0007669"/>
    <property type="project" value="UniProtKB-KW"/>
</dbReference>
<evidence type="ECO:0000256" key="4">
    <source>
        <dbReference type="ARBA" id="ARBA00022801"/>
    </source>
</evidence>
<comment type="similarity">
    <text evidence="1 6 7">Belongs to the peptidase S8 family.</text>
</comment>
<keyword evidence="4 6" id="KW-0378">Hydrolase</keyword>
<dbReference type="InterPro" id="IPR036116">
    <property type="entry name" value="FN3_sf"/>
</dbReference>
<dbReference type="PANTHER" id="PTHR43806">
    <property type="entry name" value="PEPTIDASE S8"/>
    <property type="match status" value="1"/>
</dbReference>
<dbReference type="CDD" id="cd00063">
    <property type="entry name" value="FN3"/>
    <property type="match status" value="1"/>
</dbReference>
<comment type="caution">
    <text evidence="10">The sequence shown here is derived from an EMBL/GenBank/DDBJ whole genome shotgun (WGS) entry which is preliminary data.</text>
</comment>
<evidence type="ECO:0000256" key="3">
    <source>
        <dbReference type="ARBA" id="ARBA00022723"/>
    </source>
</evidence>
<name>A0A398CM79_9BACL</name>
<evidence type="ECO:0000256" key="1">
    <source>
        <dbReference type="ARBA" id="ARBA00011073"/>
    </source>
</evidence>